<dbReference type="PROSITE" id="PS52016">
    <property type="entry name" value="TONB_DEPENDENT_REC_3"/>
    <property type="match status" value="1"/>
</dbReference>
<name>A0A1M5F6C8_9BACT</name>
<evidence type="ECO:0000256" key="3">
    <source>
        <dbReference type="ARBA" id="ARBA00022452"/>
    </source>
</evidence>
<sequence>MKKIALMLFGIAMLGMLSVEAQVRRITGTVTSADDGNPIPGVSIMVEGTTLGTITNIDGFYQVDVPDDAGKLVFSFVGMTSQKVEITSGTIDVVLQQELVGLDEVMVVAYGTQTKKSLTGSQSAIKGEELQKIQVSNISRALEGSVAGVQTTSSSGQPGEGAKVRIRGMGSLSASSSPLYVVDGIPYEGNINNISQVDIESMTVLKDASATAIYGARAANGVILITTKRGTSGKPRIVVDSKIGINSKAYEGYDVMTDPAEYYETFWEGLRNDRLYKGNLSFIEAGYYASNRLIKYDNPTTGAAEWMLGYNNYDVPNNQVVDPLTGKVNPNANLLYREDWEDLTFDPGIRQEHSISMSGVSSGTNYFMSFNYLDDQGYSPNSGFERYTTRLKLAQDVTKWLKVHGNMSYVKTNTMNPTSAGSSSANIFYVAQVVAPIYPIYQHNLDGSLRLDKNGNKQYDFGDDKDMKRPMMPLANPAGTQVLNTEETGLDRINFTGGATLSITKDLDLIMNLGIDNAQTNGTRIDNNQIGQYAETGGYISKSSSRTRTINTNQILSFNKKLGEEHSLTAKAGHEYYEWDYSASYGGKQNFLFPEITEMDWAVVMSSVGSYAYDYTLESYFGHVNYGFREKYYLDGSIRYDGSSRFHPDNRWGTFWSVGGSWVMSDEDFLKDLSFLDVLKMRVSYGSIGNDNLGDYTTASGSYYYYAYEDQYNIVNNDGEVGLEFAFKGNKDLKWESNNTFTLGFDFGFLNTFTGNIDYFNRTSSDLLFVLPQAPSSGIPEIPFNIGKLSNKGVELQLNTKLISTKDFSWDVTLNATHYKTTIDELPDMYKEEGLTRGAYQKWDEGSSPYLFYMRRYAGVDSETGQGLWYMDVTDDEGKVTGETTTAVWSDATRYKTDKDATPDLFGGISTTAQFKGFDLSVQTSFQIGGYVYDGVYGGFMHSGDASSVGQNWHRDILKRWTPSNTNTSVPRIDRYVDANNISDRFLTKADYFSLRNIVLGYTLPSYITKEWSIEALRFYVAADNLLFMSRRQGFDPRMYFSGVTTSTDMNYSPIKTISAGLNLTF</sequence>
<evidence type="ECO:0000256" key="8">
    <source>
        <dbReference type="ARBA" id="ARBA00023170"/>
    </source>
</evidence>
<dbReference type="InterPro" id="IPR023997">
    <property type="entry name" value="TonB-dep_OMP_SusC/RagA_CS"/>
</dbReference>
<dbReference type="InterPro" id="IPR008969">
    <property type="entry name" value="CarboxyPept-like_regulatory"/>
</dbReference>
<evidence type="ECO:0000256" key="11">
    <source>
        <dbReference type="RuleBase" id="RU003357"/>
    </source>
</evidence>
<dbReference type="Pfam" id="PF13715">
    <property type="entry name" value="CarbopepD_reg_2"/>
    <property type="match status" value="1"/>
</dbReference>
<keyword evidence="9 10" id="KW-0998">Cell outer membrane</keyword>
<evidence type="ECO:0000256" key="9">
    <source>
        <dbReference type="ARBA" id="ARBA00023237"/>
    </source>
</evidence>
<dbReference type="SUPFAM" id="SSF56935">
    <property type="entry name" value="Porins"/>
    <property type="match status" value="1"/>
</dbReference>
<feature type="domain" description="TonB-dependent receptor plug" evidence="14">
    <location>
        <begin position="115"/>
        <end position="222"/>
    </location>
</feature>
<keyword evidence="6 11" id="KW-0798">TonB box</keyword>
<feature type="domain" description="TonB-dependent receptor-like beta-barrel" evidence="13">
    <location>
        <begin position="441"/>
        <end position="1026"/>
    </location>
</feature>
<evidence type="ECO:0000256" key="1">
    <source>
        <dbReference type="ARBA" id="ARBA00004571"/>
    </source>
</evidence>
<evidence type="ECO:0000313" key="16">
    <source>
        <dbReference type="Proteomes" id="UP000184164"/>
    </source>
</evidence>
<dbReference type="STRING" id="1484053.SAMN05444274_11139"/>
<keyword evidence="8" id="KW-0675">Receptor</keyword>
<keyword evidence="2 10" id="KW-0813">Transport</keyword>
<keyword evidence="3 10" id="KW-1134">Transmembrane beta strand</keyword>
<dbReference type="InterPro" id="IPR039426">
    <property type="entry name" value="TonB-dep_rcpt-like"/>
</dbReference>
<dbReference type="Gene3D" id="2.40.170.20">
    <property type="entry name" value="TonB-dependent receptor, beta-barrel domain"/>
    <property type="match status" value="1"/>
</dbReference>
<keyword evidence="4 10" id="KW-0812">Transmembrane</keyword>
<dbReference type="InterPro" id="IPR000531">
    <property type="entry name" value="Beta-barrel_TonB"/>
</dbReference>
<keyword evidence="7 10" id="KW-0472">Membrane</keyword>
<dbReference type="PANTHER" id="PTHR30069">
    <property type="entry name" value="TONB-DEPENDENT OUTER MEMBRANE RECEPTOR"/>
    <property type="match status" value="1"/>
</dbReference>
<dbReference type="Pfam" id="PF07715">
    <property type="entry name" value="Plug"/>
    <property type="match status" value="1"/>
</dbReference>
<dbReference type="GO" id="GO:0009279">
    <property type="term" value="C:cell outer membrane"/>
    <property type="evidence" value="ECO:0007669"/>
    <property type="project" value="UniProtKB-SubCell"/>
</dbReference>
<evidence type="ECO:0000256" key="2">
    <source>
        <dbReference type="ARBA" id="ARBA00022448"/>
    </source>
</evidence>
<proteinExistence type="inferred from homology"/>
<dbReference type="Pfam" id="PF00593">
    <property type="entry name" value="TonB_dep_Rec_b-barrel"/>
    <property type="match status" value="1"/>
</dbReference>
<organism evidence="15 16">
    <name type="scientific">Mariniphaga anaerophila</name>
    <dbReference type="NCBI Taxonomy" id="1484053"/>
    <lineage>
        <taxon>Bacteria</taxon>
        <taxon>Pseudomonadati</taxon>
        <taxon>Bacteroidota</taxon>
        <taxon>Bacteroidia</taxon>
        <taxon>Marinilabiliales</taxon>
        <taxon>Prolixibacteraceae</taxon>
        <taxon>Mariniphaga</taxon>
    </lineage>
</organism>
<dbReference type="GO" id="GO:0044718">
    <property type="term" value="P:siderophore transmembrane transport"/>
    <property type="evidence" value="ECO:0007669"/>
    <property type="project" value="TreeGrafter"/>
</dbReference>
<dbReference type="AlphaFoldDB" id="A0A1M5F6C8"/>
<dbReference type="InterPro" id="IPR012910">
    <property type="entry name" value="Plug_dom"/>
</dbReference>
<dbReference type="Gene3D" id="2.60.40.1120">
    <property type="entry name" value="Carboxypeptidase-like, regulatory domain"/>
    <property type="match status" value="1"/>
</dbReference>
<evidence type="ECO:0000256" key="12">
    <source>
        <dbReference type="SAM" id="SignalP"/>
    </source>
</evidence>
<keyword evidence="5 12" id="KW-0732">Signal</keyword>
<dbReference type="Gene3D" id="2.170.130.10">
    <property type="entry name" value="TonB-dependent receptor, plug domain"/>
    <property type="match status" value="1"/>
</dbReference>
<dbReference type="RefSeq" id="WP_073003215.1">
    <property type="nucleotide sequence ID" value="NZ_FQUM01000011.1"/>
</dbReference>
<dbReference type="InterPro" id="IPR037066">
    <property type="entry name" value="Plug_dom_sf"/>
</dbReference>
<evidence type="ECO:0000256" key="5">
    <source>
        <dbReference type="ARBA" id="ARBA00022729"/>
    </source>
</evidence>
<evidence type="ECO:0000313" key="15">
    <source>
        <dbReference type="EMBL" id="SHF87144.1"/>
    </source>
</evidence>
<evidence type="ECO:0000256" key="10">
    <source>
        <dbReference type="PROSITE-ProRule" id="PRU01360"/>
    </source>
</evidence>
<dbReference type="InterPro" id="IPR023996">
    <property type="entry name" value="TonB-dep_OMP_SusC/RagA"/>
</dbReference>
<keyword evidence="16" id="KW-1185">Reference proteome</keyword>
<protein>
    <submittedName>
        <fullName evidence="15">TonB-linked outer membrane protein, SusC/RagA family</fullName>
    </submittedName>
</protein>
<evidence type="ECO:0000259" key="13">
    <source>
        <dbReference type="Pfam" id="PF00593"/>
    </source>
</evidence>
<dbReference type="NCBIfam" id="TIGR04056">
    <property type="entry name" value="OMP_RagA_SusC"/>
    <property type="match status" value="1"/>
</dbReference>
<accession>A0A1M5F6C8</accession>
<evidence type="ECO:0000256" key="4">
    <source>
        <dbReference type="ARBA" id="ARBA00022692"/>
    </source>
</evidence>
<comment type="similarity">
    <text evidence="10 11">Belongs to the TonB-dependent receptor family.</text>
</comment>
<evidence type="ECO:0000259" key="14">
    <source>
        <dbReference type="Pfam" id="PF07715"/>
    </source>
</evidence>
<dbReference type="PANTHER" id="PTHR30069:SF29">
    <property type="entry name" value="HEMOGLOBIN AND HEMOGLOBIN-HAPTOGLOBIN-BINDING PROTEIN 1-RELATED"/>
    <property type="match status" value="1"/>
</dbReference>
<dbReference type="EMBL" id="FQUM01000011">
    <property type="protein sequence ID" value="SHF87144.1"/>
    <property type="molecule type" value="Genomic_DNA"/>
</dbReference>
<gene>
    <name evidence="15" type="ORF">SAMN05444274_11139</name>
</gene>
<dbReference type="Proteomes" id="UP000184164">
    <property type="component" value="Unassembled WGS sequence"/>
</dbReference>
<evidence type="ECO:0000256" key="6">
    <source>
        <dbReference type="ARBA" id="ARBA00023077"/>
    </source>
</evidence>
<dbReference type="SUPFAM" id="SSF49464">
    <property type="entry name" value="Carboxypeptidase regulatory domain-like"/>
    <property type="match status" value="1"/>
</dbReference>
<evidence type="ECO:0000256" key="7">
    <source>
        <dbReference type="ARBA" id="ARBA00023136"/>
    </source>
</evidence>
<dbReference type="GO" id="GO:0015344">
    <property type="term" value="F:siderophore uptake transmembrane transporter activity"/>
    <property type="evidence" value="ECO:0007669"/>
    <property type="project" value="TreeGrafter"/>
</dbReference>
<dbReference type="InterPro" id="IPR036942">
    <property type="entry name" value="Beta-barrel_TonB_sf"/>
</dbReference>
<dbReference type="NCBIfam" id="TIGR04057">
    <property type="entry name" value="SusC_RagA_signa"/>
    <property type="match status" value="1"/>
</dbReference>
<feature type="signal peptide" evidence="12">
    <location>
        <begin position="1"/>
        <end position="21"/>
    </location>
</feature>
<dbReference type="FunFam" id="2.170.130.10:FF:000008">
    <property type="entry name" value="SusC/RagA family TonB-linked outer membrane protein"/>
    <property type="match status" value="1"/>
</dbReference>
<reference evidence="15 16" key="1">
    <citation type="submission" date="2016-11" db="EMBL/GenBank/DDBJ databases">
        <authorList>
            <person name="Jaros S."/>
            <person name="Januszkiewicz K."/>
            <person name="Wedrychowicz H."/>
        </authorList>
    </citation>
    <scope>NUCLEOTIDE SEQUENCE [LARGE SCALE GENOMIC DNA]</scope>
    <source>
        <strain evidence="15 16">DSM 26910</strain>
    </source>
</reference>
<feature type="chain" id="PRO_5013223034" evidence="12">
    <location>
        <begin position="22"/>
        <end position="1066"/>
    </location>
</feature>
<dbReference type="OrthoDB" id="9768177at2"/>
<comment type="subcellular location">
    <subcellularLocation>
        <location evidence="1 10">Cell outer membrane</location>
        <topology evidence="1 10">Multi-pass membrane protein</topology>
    </subcellularLocation>
</comment>